<dbReference type="SUPFAM" id="SSF52402">
    <property type="entry name" value="Adenine nucleotide alpha hydrolases-like"/>
    <property type="match status" value="1"/>
</dbReference>
<sequence>MRCGVLYSGGKDSTLAALVLEPFYEVTLVTATFGIADVVAPGRRAAEAVGLGFETIDLDPTIAEAAVERMVTDGYPRTGIQRVHEHAVETIADAGFPAIADGTRRDDRVPTIDRSVAQSVEDRFGVDYLAPLSGFGRDAIDALVEQHLRVETGPSEAIPKADYETELRALMREEHGAETVADVFPEHTQSRVVGRR</sequence>
<dbReference type="KEGG" id="halz:E5139_09665"/>
<reference evidence="1 2" key="2">
    <citation type="submission" date="2019-04" db="EMBL/GenBank/DDBJ databases">
        <authorList>
            <person name="Yang S."/>
            <person name="Wei W."/>
        </authorList>
    </citation>
    <scope>NUCLEOTIDE SEQUENCE [LARGE SCALE GENOMIC DNA]</scope>
    <source>
        <strain evidence="2">ZP60</strain>
    </source>
</reference>
<dbReference type="Proteomes" id="UP000297053">
    <property type="component" value="Chromosome"/>
</dbReference>
<dbReference type="RefSeq" id="WP_015762268.1">
    <property type="nucleotide sequence ID" value="NZ_CP039375.1"/>
</dbReference>
<dbReference type="Pfam" id="PF24167">
    <property type="entry name" value="DUF7411"/>
    <property type="match status" value="1"/>
</dbReference>
<evidence type="ECO:0000313" key="1">
    <source>
        <dbReference type="EMBL" id="QCD65886.1"/>
    </source>
</evidence>
<proteinExistence type="predicted"/>
<dbReference type="InterPro" id="IPR055834">
    <property type="entry name" value="DUF7411"/>
</dbReference>
<dbReference type="NCBIfam" id="NF011155">
    <property type="entry name" value="PRK14561.1"/>
    <property type="match status" value="1"/>
</dbReference>
<dbReference type="GO" id="GO:0016787">
    <property type="term" value="F:hydrolase activity"/>
    <property type="evidence" value="ECO:0007669"/>
    <property type="project" value="UniProtKB-KW"/>
</dbReference>
<dbReference type="Gene3D" id="3.40.50.620">
    <property type="entry name" value="HUPs"/>
    <property type="match status" value="1"/>
</dbReference>
<accession>A0A4D6KLB0</accession>
<organism evidence="1 2">
    <name type="scientific">Halomicrobium mukohataei</name>
    <dbReference type="NCBI Taxonomy" id="57705"/>
    <lineage>
        <taxon>Archaea</taxon>
        <taxon>Methanobacteriati</taxon>
        <taxon>Methanobacteriota</taxon>
        <taxon>Stenosarchaea group</taxon>
        <taxon>Halobacteria</taxon>
        <taxon>Halobacteriales</taxon>
        <taxon>Haloarculaceae</taxon>
        <taxon>Halomicrobium</taxon>
    </lineage>
</organism>
<dbReference type="AlphaFoldDB" id="A0A4D6KLB0"/>
<dbReference type="EMBL" id="CP039375">
    <property type="protein sequence ID" value="QCD65886.1"/>
    <property type="molecule type" value="Genomic_DNA"/>
</dbReference>
<gene>
    <name evidence="1" type="ORF">E5139_09665</name>
</gene>
<keyword evidence="1" id="KW-0378">Hydrolase</keyword>
<protein>
    <submittedName>
        <fullName evidence="1">Alpha hydrolase</fullName>
    </submittedName>
</protein>
<reference evidence="1 2" key="1">
    <citation type="submission" date="2019-04" db="EMBL/GenBank/DDBJ databases">
        <title>Complete genome sequence of Arthrobacter sp. ZXY-2 associated with effective atrazine degradation and salt adaptation.</title>
        <authorList>
            <person name="Zhao X."/>
        </authorList>
    </citation>
    <scope>NUCLEOTIDE SEQUENCE [LARGE SCALE GENOMIC DNA]</scope>
    <source>
        <strain evidence="2">ZP60</strain>
    </source>
</reference>
<name>A0A4D6KLB0_9EURY</name>
<dbReference type="GeneID" id="42179203"/>
<dbReference type="OMA" id="NVAYIRP"/>
<evidence type="ECO:0000313" key="2">
    <source>
        <dbReference type="Proteomes" id="UP000297053"/>
    </source>
</evidence>
<dbReference type="InterPro" id="IPR014729">
    <property type="entry name" value="Rossmann-like_a/b/a_fold"/>
</dbReference>